<evidence type="ECO:0000256" key="4">
    <source>
        <dbReference type="ARBA" id="ARBA00023136"/>
    </source>
</evidence>
<feature type="transmembrane region" description="Helical" evidence="5">
    <location>
        <begin position="68"/>
        <end position="92"/>
    </location>
</feature>
<feature type="domain" description="NnrU" evidence="6">
    <location>
        <begin position="3"/>
        <end position="182"/>
    </location>
</feature>
<evidence type="ECO:0000256" key="5">
    <source>
        <dbReference type="SAM" id="Phobius"/>
    </source>
</evidence>
<dbReference type="GO" id="GO:0016020">
    <property type="term" value="C:membrane"/>
    <property type="evidence" value="ECO:0007669"/>
    <property type="project" value="UniProtKB-SubCell"/>
</dbReference>
<evidence type="ECO:0000256" key="3">
    <source>
        <dbReference type="ARBA" id="ARBA00022989"/>
    </source>
</evidence>
<organism evidence="7 8">
    <name type="scientific">Alkalimarinus sediminis</name>
    <dbReference type="NCBI Taxonomy" id="1632866"/>
    <lineage>
        <taxon>Bacteria</taxon>
        <taxon>Pseudomonadati</taxon>
        <taxon>Pseudomonadota</taxon>
        <taxon>Gammaproteobacteria</taxon>
        <taxon>Alteromonadales</taxon>
        <taxon>Alteromonadaceae</taxon>
        <taxon>Alkalimarinus</taxon>
    </lineage>
</organism>
<feature type="transmembrane region" description="Helical" evidence="5">
    <location>
        <begin position="34"/>
        <end position="56"/>
    </location>
</feature>
<protein>
    <submittedName>
        <fullName evidence="7">NnrU family protein</fullName>
    </submittedName>
</protein>
<evidence type="ECO:0000313" key="8">
    <source>
        <dbReference type="Proteomes" id="UP001164472"/>
    </source>
</evidence>
<keyword evidence="3 5" id="KW-1133">Transmembrane helix</keyword>
<dbReference type="EMBL" id="CP101527">
    <property type="protein sequence ID" value="UZW75131.1"/>
    <property type="molecule type" value="Genomic_DNA"/>
</dbReference>
<evidence type="ECO:0000256" key="1">
    <source>
        <dbReference type="ARBA" id="ARBA00004141"/>
    </source>
</evidence>
<comment type="subcellular location">
    <subcellularLocation>
        <location evidence="1">Membrane</location>
        <topology evidence="1">Multi-pass membrane protein</topology>
    </subcellularLocation>
</comment>
<gene>
    <name evidence="7" type="ORF">NNL22_00550</name>
</gene>
<evidence type="ECO:0000256" key="2">
    <source>
        <dbReference type="ARBA" id="ARBA00022692"/>
    </source>
</evidence>
<dbReference type="RefSeq" id="WP_251811065.1">
    <property type="nucleotide sequence ID" value="NZ_CP101527.1"/>
</dbReference>
<feature type="transmembrane region" description="Helical" evidence="5">
    <location>
        <begin position="98"/>
        <end position="116"/>
    </location>
</feature>
<dbReference type="InterPro" id="IPR009915">
    <property type="entry name" value="NnrU_dom"/>
</dbReference>
<dbReference type="AlphaFoldDB" id="A0A9E8HRH2"/>
<evidence type="ECO:0000259" key="6">
    <source>
        <dbReference type="Pfam" id="PF07298"/>
    </source>
</evidence>
<reference evidence="7" key="1">
    <citation type="submission" date="2022-07" db="EMBL/GenBank/DDBJ databases">
        <title>Alkalimarinus sp. nov., isolated from gut of a Alitta virens.</title>
        <authorList>
            <person name="Yang A.I."/>
            <person name="Shin N.-R."/>
        </authorList>
    </citation>
    <scope>NUCLEOTIDE SEQUENCE</scope>
    <source>
        <strain evidence="7">FA028</strain>
    </source>
</reference>
<evidence type="ECO:0000313" key="7">
    <source>
        <dbReference type="EMBL" id="UZW75131.1"/>
    </source>
</evidence>
<dbReference type="Pfam" id="PF07298">
    <property type="entry name" value="NnrU"/>
    <property type="match status" value="1"/>
</dbReference>
<keyword evidence="4 5" id="KW-0472">Membrane</keyword>
<feature type="transmembrane region" description="Helical" evidence="5">
    <location>
        <begin position="154"/>
        <end position="174"/>
    </location>
</feature>
<keyword evidence="8" id="KW-1185">Reference proteome</keyword>
<proteinExistence type="predicted"/>
<name>A0A9E8HRH2_9ALTE</name>
<sequence>MELLIIGLSTFFLVHLLPSTPTLRSTLVGKLGELPYKAVFSVISLIGFALIVWGKAEAEFIPVWQPPVMLAVVTKLMMLPAMVLLIAAYLPSNIKKHIRHPMLLGVFLWAVGHLLINGDMASILLFGGFLSFAVIDMASANARGAALQVDTKPLWNDVLVLILGGGAYALLGIFHQSLFGVPIV</sequence>
<dbReference type="Proteomes" id="UP001164472">
    <property type="component" value="Chromosome"/>
</dbReference>
<accession>A0A9E8HRH2</accession>
<keyword evidence="2 5" id="KW-0812">Transmembrane</keyword>
<dbReference type="KEGG" id="asem:NNL22_00550"/>